<gene>
    <name evidence="1" type="ORF">L6452_11528</name>
</gene>
<evidence type="ECO:0000313" key="1">
    <source>
        <dbReference type="EMBL" id="KAI3748454.1"/>
    </source>
</evidence>
<comment type="caution">
    <text evidence="1">The sequence shown here is derived from an EMBL/GenBank/DDBJ whole genome shotgun (WGS) entry which is preliminary data.</text>
</comment>
<evidence type="ECO:0000313" key="2">
    <source>
        <dbReference type="Proteomes" id="UP001055879"/>
    </source>
</evidence>
<reference evidence="1 2" key="2">
    <citation type="journal article" date="2022" name="Mol. Ecol. Resour.">
        <title>The genomes of chicory, endive, great burdock and yacon provide insights into Asteraceae paleo-polyploidization history and plant inulin production.</title>
        <authorList>
            <person name="Fan W."/>
            <person name="Wang S."/>
            <person name="Wang H."/>
            <person name="Wang A."/>
            <person name="Jiang F."/>
            <person name="Liu H."/>
            <person name="Zhao H."/>
            <person name="Xu D."/>
            <person name="Zhang Y."/>
        </authorList>
    </citation>
    <scope>NUCLEOTIDE SEQUENCE [LARGE SCALE GENOMIC DNA]</scope>
    <source>
        <strain evidence="2">cv. Niubang</strain>
    </source>
</reference>
<name>A0ACB9DP44_ARCLA</name>
<organism evidence="1 2">
    <name type="scientific">Arctium lappa</name>
    <name type="common">Greater burdock</name>
    <name type="synonym">Lappa major</name>
    <dbReference type="NCBI Taxonomy" id="4217"/>
    <lineage>
        <taxon>Eukaryota</taxon>
        <taxon>Viridiplantae</taxon>
        <taxon>Streptophyta</taxon>
        <taxon>Embryophyta</taxon>
        <taxon>Tracheophyta</taxon>
        <taxon>Spermatophyta</taxon>
        <taxon>Magnoliopsida</taxon>
        <taxon>eudicotyledons</taxon>
        <taxon>Gunneridae</taxon>
        <taxon>Pentapetalae</taxon>
        <taxon>asterids</taxon>
        <taxon>campanulids</taxon>
        <taxon>Asterales</taxon>
        <taxon>Asteraceae</taxon>
        <taxon>Carduoideae</taxon>
        <taxon>Cardueae</taxon>
        <taxon>Arctiinae</taxon>
        <taxon>Arctium</taxon>
    </lineage>
</organism>
<reference evidence="2" key="1">
    <citation type="journal article" date="2022" name="Mol. Ecol. Resour.">
        <title>The genomes of chicory, endive, great burdock and yacon provide insights into Asteraceae palaeo-polyploidization history and plant inulin production.</title>
        <authorList>
            <person name="Fan W."/>
            <person name="Wang S."/>
            <person name="Wang H."/>
            <person name="Wang A."/>
            <person name="Jiang F."/>
            <person name="Liu H."/>
            <person name="Zhao H."/>
            <person name="Xu D."/>
            <person name="Zhang Y."/>
        </authorList>
    </citation>
    <scope>NUCLEOTIDE SEQUENCE [LARGE SCALE GENOMIC DNA]</scope>
    <source>
        <strain evidence="2">cv. Niubang</strain>
    </source>
</reference>
<keyword evidence="2" id="KW-1185">Reference proteome</keyword>
<dbReference type="EMBL" id="CM042049">
    <property type="protein sequence ID" value="KAI3748454.1"/>
    <property type="molecule type" value="Genomic_DNA"/>
</dbReference>
<accession>A0ACB9DP44</accession>
<sequence length="90" mass="9927">MKINASILLRLLQSINLTPASNSPFHHRYRSHTVTPATDLLPSIDQGLHRSPLQQRPSTRVRQSVSLASVLLSISSLAVPDSRTGHHCKL</sequence>
<dbReference type="Proteomes" id="UP001055879">
    <property type="component" value="Linkage Group LG03"/>
</dbReference>
<protein>
    <submittedName>
        <fullName evidence="1">Uncharacterized protein</fullName>
    </submittedName>
</protein>
<proteinExistence type="predicted"/>